<name>A0A1I7RLB0_BURXY</name>
<keyword evidence="7" id="KW-0999">Mitochondrion inner membrane</keyword>
<dbReference type="OrthoDB" id="5973346at2759"/>
<protein>
    <recommendedName>
        <fullName evidence="7">MICOS complex subunit</fullName>
    </recommendedName>
</protein>
<keyword evidence="6" id="KW-0472">Membrane</keyword>
<dbReference type="GO" id="GO:0061617">
    <property type="term" value="C:MICOS complex"/>
    <property type="evidence" value="ECO:0007669"/>
    <property type="project" value="UniProtKB-UniRule"/>
</dbReference>
<gene>
    <name evidence="8" type="ORF">BXYJ_LOCUS1116</name>
</gene>
<keyword evidence="3" id="KW-0812">Transmembrane</keyword>
<dbReference type="Proteomes" id="UP000095284">
    <property type="component" value="Unplaced"/>
</dbReference>
<dbReference type="InterPro" id="IPR019166">
    <property type="entry name" value="MIC26/MIC27"/>
</dbReference>
<comment type="subcellular location">
    <subcellularLocation>
        <location evidence="7">Mitochondrion inner membrane</location>
    </subcellularLocation>
    <subcellularLocation>
        <location evidence="1">Mitochondrion membrane</location>
    </subcellularLocation>
</comment>
<evidence type="ECO:0000256" key="7">
    <source>
        <dbReference type="RuleBase" id="RU363021"/>
    </source>
</evidence>
<evidence type="ECO:0000256" key="3">
    <source>
        <dbReference type="ARBA" id="ARBA00022692"/>
    </source>
</evidence>
<evidence type="ECO:0000256" key="2">
    <source>
        <dbReference type="ARBA" id="ARBA00010904"/>
    </source>
</evidence>
<dbReference type="AlphaFoldDB" id="A0A1I7RLB0"/>
<evidence type="ECO:0000313" key="8">
    <source>
        <dbReference type="EMBL" id="CAD5208880.1"/>
    </source>
</evidence>
<reference evidence="12" key="1">
    <citation type="submission" date="2016-11" db="UniProtKB">
        <authorList>
            <consortium name="WormBaseParasite"/>
        </authorList>
    </citation>
    <scope>IDENTIFICATION</scope>
</reference>
<proteinExistence type="inferred from homology"/>
<evidence type="ECO:0000313" key="11">
    <source>
        <dbReference type="Proteomes" id="UP000659654"/>
    </source>
</evidence>
<keyword evidence="5 7" id="KW-0496">Mitochondrion</keyword>
<comment type="similarity">
    <text evidence="2">Belongs to the apolipoprotein O/MICOS complex subunit Mic27 family.</text>
</comment>
<dbReference type="Pfam" id="PF09769">
    <property type="entry name" value="ApoO"/>
    <property type="match status" value="1"/>
</dbReference>
<dbReference type="Proteomes" id="UP000582659">
    <property type="component" value="Unassembled WGS sequence"/>
</dbReference>
<evidence type="ECO:0000313" key="12">
    <source>
        <dbReference type="WBParaSite" id="BXY_0149500.1"/>
    </source>
</evidence>
<dbReference type="WBParaSite" id="BXY_0149500.1">
    <property type="protein sequence ID" value="BXY_0149500.1"/>
    <property type="gene ID" value="BXY_0149500"/>
</dbReference>
<evidence type="ECO:0000313" key="9">
    <source>
        <dbReference type="EMBL" id="CAG9083218.1"/>
    </source>
</evidence>
<dbReference type="GO" id="GO:0042407">
    <property type="term" value="P:cristae formation"/>
    <property type="evidence" value="ECO:0007669"/>
    <property type="project" value="InterPro"/>
</dbReference>
<dbReference type="Proteomes" id="UP000659654">
    <property type="component" value="Unassembled WGS sequence"/>
</dbReference>
<keyword evidence="4" id="KW-1133">Transmembrane helix</keyword>
<accession>A0A1I7RLB0</accession>
<organism evidence="10 12">
    <name type="scientific">Bursaphelenchus xylophilus</name>
    <name type="common">Pinewood nematode worm</name>
    <name type="synonym">Aphelenchoides xylophilus</name>
    <dbReference type="NCBI Taxonomy" id="6326"/>
    <lineage>
        <taxon>Eukaryota</taxon>
        <taxon>Metazoa</taxon>
        <taxon>Ecdysozoa</taxon>
        <taxon>Nematoda</taxon>
        <taxon>Chromadorea</taxon>
        <taxon>Rhabditida</taxon>
        <taxon>Tylenchina</taxon>
        <taxon>Tylenchomorpha</taxon>
        <taxon>Aphelenchoidea</taxon>
        <taxon>Aphelenchoididae</taxon>
        <taxon>Bursaphelenchus</taxon>
    </lineage>
</organism>
<comment type="subunit">
    <text evidence="7">Component of the mitochondrial contact site and cristae organizing system (MICOS) complex.</text>
</comment>
<evidence type="ECO:0000256" key="5">
    <source>
        <dbReference type="ARBA" id="ARBA00023128"/>
    </source>
</evidence>
<evidence type="ECO:0000256" key="4">
    <source>
        <dbReference type="ARBA" id="ARBA00022989"/>
    </source>
</evidence>
<evidence type="ECO:0000256" key="6">
    <source>
        <dbReference type="ARBA" id="ARBA00023136"/>
    </source>
</evidence>
<dbReference type="EMBL" id="CAJFCV020000001">
    <property type="protein sequence ID" value="CAG9083218.1"/>
    <property type="molecule type" value="Genomic_DNA"/>
</dbReference>
<evidence type="ECO:0000256" key="1">
    <source>
        <dbReference type="ARBA" id="ARBA00004325"/>
    </source>
</evidence>
<keyword evidence="11" id="KW-1185">Reference proteome</keyword>
<sequence length="159" mass="18241">MAKSPDKIAIKDLPIYGEKKPLSSYKFVEETPLPLQTEFASIRYAFRDSYASFSERFKNVDRALVKSKNFVKETDEYIRNEWTVLPKAAAITIGGMAGFVLGLRRYGIRKFVYATAGLLTMAAFCYPHEAIEISQIGYQHALRTWEDFQKSPEPEKKKK</sequence>
<dbReference type="EMBL" id="CAJFDI010000001">
    <property type="protein sequence ID" value="CAD5208880.1"/>
    <property type="molecule type" value="Genomic_DNA"/>
</dbReference>
<evidence type="ECO:0000313" key="10">
    <source>
        <dbReference type="Proteomes" id="UP000095284"/>
    </source>
</evidence>
<dbReference type="PANTHER" id="PTHR14564">
    <property type="entry name" value="MICOS COMPLEX SUBUNIT MIC26 / MIC27 FAMILY MEMBER"/>
    <property type="match status" value="1"/>
</dbReference>
<dbReference type="InterPro" id="IPR033182">
    <property type="entry name" value="MIC26/MIC27_animal"/>
</dbReference>
<dbReference type="eggNOG" id="KOG4798">
    <property type="taxonomic scope" value="Eukaryota"/>
</dbReference>
<comment type="function">
    <text evidence="7">Component of the MICOS complex, a large protein complex of the mitochondrial inner membrane that plays crucial roles in the maintenance of crista junctions, inner membrane architecture, and formation of contact sites to the outer membrane.</text>
</comment>
<reference evidence="9" key="2">
    <citation type="submission" date="2020-08" db="EMBL/GenBank/DDBJ databases">
        <authorList>
            <person name="Kikuchi T."/>
        </authorList>
    </citation>
    <scope>NUCLEOTIDE SEQUENCE</scope>
    <source>
        <strain evidence="8">Ka4C1</strain>
    </source>
</reference>